<dbReference type="EMBL" id="LWGR01000007">
    <property type="protein sequence ID" value="KZM73710.1"/>
    <property type="molecule type" value="Genomic_DNA"/>
</dbReference>
<feature type="region of interest" description="Disordered" evidence="1">
    <location>
        <begin position="90"/>
        <end position="131"/>
    </location>
</feature>
<dbReference type="Proteomes" id="UP000076512">
    <property type="component" value="Unassembled WGS sequence"/>
</dbReference>
<dbReference type="Gene3D" id="1.10.10.760">
    <property type="entry name" value="E-set domains of sugar-utilizing enzymes"/>
    <property type="match status" value="1"/>
</dbReference>
<accession>A0A164MVT2</accession>
<proteinExistence type="predicted"/>
<feature type="compositionally biased region" description="Gly residues" evidence="1">
    <location>
        <begin position="60"/>
        <end position="70"/>
    </location>
</feature>
<organism evidence="2 3">
    <name type="scientific">Nocardia terpenica</name>
    <dbReference type="NCBI Taxonomy" id="455432"/>
    <lineage>
        <taxon>Bacteria</taxon>
        <taxon>Bacillati</taxon>
        <taxon>Actinomycetota</taxon>
        <taxon>Actinomycetes</taxon>
        <taxon>Mycobacteriales</taxon>
        <taxon>Nocardiaceae</taxon>
        <taxon>Nocardia</taxon>
    </lineage>
</organism>
<dbReference type="InterPro" id="IPR044901">
    <property type="entry name" value="Trehalose_TreZ_E-set_sf"/>
</dbReference>
<evidence type="ECO:0000313" key="3">
    <source>
        <dbReference type="Proteomes" id="UP000076512"/>
    </source>
</evidence>
<feature type="region of interest" description="Disordered" evidence="1">
    <location>
        <begin position="55"/>
        <end position="75"/>
    </location>
</feature>
<name>A0A164MVT2_9NOCA</name>
<gene>
    <name evidence="2" type="ORF">AWN90_34600</name>
</gene>
<dbReference type="STRING" id="455432.AWN90_34600"/>
<evidence type="ECO:0000256" key="1">
    <source>
        <dbReference type="SAM" id="MobiDB-lite"/>
    </source>
</evidence>
<protein>
    <submittedName>
        <fullName evidence="2">Uncharacterized protein</fullName>
    </submittedName>
</protein>
<keyword evidence="3" id="KW-1185">Reference proteome</keyword>
<dbReference type="AlphaFoldDB" id="A0A164MVT2"/>
<reference evidence="2 3" key="1">
    <citation type="submission" date="2016-04" db="EMBL/GenBank/DDBJ databases">
        <authorList>
            <person name="Evans L.H."/>
            <person name="Alamgir A."/>
            <person name="Owens N."/>
            <person name="Weber N.D."/>
            <person name="Virtaneva K."/>
            <person name="Barbian K."/>
            <person name="Babar A."/>
            <person name="Rosenke K."/>
        </authorList>
    </citation>
    <scope>NUCLEOTIDE SEQUENCE [LARGE SCALE GENOMIC DNA]</scope>
    <source>
        <strain evidence="2 3">IFM 0406</strain>
    </source>
</reference>
<evidence type="ECO:0000313" key="2">
    <source>
        <dbReference type="EMBL" id="KZM73710.1"/>
    </source>
</evidence>
<sequence length="131" mass="14079">MWVPFESGRLELGAQFVGGGIVPNMDWISVRVRKRPLPHPHRNPVHVRHYSTAAERAPDGGTGVPVGGEPLGVHPGAAVATGRIAEFADHGWPTTDIPDPHPHNPSGPFLRRPPILKPLADHCPGSPSMRV</sequence>
<comment type="caution">
    <text evidence="2">The sequence shown here is derived from an EMBL/GenBank/DDBJ whole genome shotgun (WGS) entry which is preliminary data.</text>
</comment>